<dbReference type="EMBL" id="CAEZSB010000059">
    <property type="protein sequence ID" value="CAB4534370.1"/>
    <property type="molecule type" value="Genomic_DNA"/>
</dbReference>
<protein>
    <submittedName>
        <fullName evidence="2">Unannotated protein</fullName>
    </submittedName>
</protein>
<keyword evidence="1" id="KW-0812">Transmembrane</keyword>
<name>A0A6J6B5R5_9ZZZZ</name>
<reference evidence="2" key="1">
    <citation type="submission" date="2020-05" db="EMBL/GenBank/DDBJ databases">
        <authorList>
            <person name="Chiriac C."/>
            <person name="Salcher M."/>
            <person name="Ghai R."/>
            <person name="Kavagutti S V."/>
        </authorList>
    </citation>
    <scope>NUCLEOTIDE SEQUENCE</scope>
</reference>
<keyword evidence="1" id="KW-0472">Membrane</keyword>
<keyword evidence="1" id="KW-1133">Transmembrane helix</keyword>
<gene>
    <name evidence="2" type="ORF">UFOPK1395_00677</name>
</gene>
<accession>A0A6J6B5R5</accession>
<sequence length="144" mass="15899">MSQQSNESQLLRGAFIPTLVVSIVAIATCALVQGKSGFWGALLAQFVVIIFFVIHIVVSRLTRNLDPISTMAMALFSYFAKLFALGTLLWVIAKYTDRATINRIAFGITAVALTIAWLWGEIASYMKLRLHLPLPVTKNPDLDT</sequence>
<dbReference type="AlphaFoldDB" id="A0A6J6B5R5"/>
<feature type="transmembrane region" description="Helical" evidence="1">
    <location>
        <begin position="99"/>
        <end position="119"/>
    </location>
</feature>
<proteinExistence type="predicted"/>
<evidence type="ECO:0000256" key="1">
    <source>
        <dbReference type="SAM" id="Phobius"/>
    </source>
</evidence>
<feature type="transmembrane region" description="Helical" evidence="1">
    <location>
        <begin position="12"/>
        <end position="33"/>
    </location>
</feature>
<feature type="transmembrane region" description="Helical" evidence="1">
    <location>
        <begin position="70"/>
        <end position="93"/>
    </location>
</feature>
<feature type="transmembrane region" description="Helical" evidence="1">
    <location>
        <begin position="39"/>
        <end position="58"/>
    </location>
</feature>
<organism evidence="2">
    <name type="scientific">freshwater metagenome</name>
    <dbReference type="NCBI Taxonomy" id="449393"/>
    <lineage>
        <taxon>unclassified sequences</taxon>
        <taxon>metagenomes</taxon>
        <taxon>ecological metagenomes</taxon>
    </lineage>
</organism>
<evidence type="ECO:0000313" key="2">
    <source>
        <dbReference type="EMBL" id="CAB4534370.1"/>
    </source>
</evidence>